<organism evidence="4 5">
    <name type="scientific">Anoxybacillus flavithermus AK1</name>
    <dbReference type="NCBI Taxonomy" id="1297581"/>
    <lineage>
        <taxon>Bacteria</taxon>
        <taxon>Bacillati</taxon>
        <taxon>Bacillota</taxon>
        <taxon>Bacilli</taxon>
        <taxon>Bacillales</taxon>
        <taxon>Anoxybacillaceae</taxon>
        <taxon>Anoxybacillus</taxon>
    </lineage>
</organism>
<gene>
    <name evidence="4" type="ORF">H919_09883</name>
</gene>
<reference evidence="4 5" key="1">
    <citation type="submission" date="2013-03" db="EMBL/GenBank/DDBJ databases">
        <title>Assembly of a new bacterial strain Anoxybacillus flavithermus AK1.</title>
        <authorList>
            <person name="Rajan I."/>
            <person name="PoliReddy D."/>
            <person name="Sugumar T."/>
            <person name="Rathinam K."/>
            <person name="Alqarawi S."/>
            <person name="Khalil A.B."/>
            <person name="Sivakumar N."/>
        </authorList>
    </citation>
    <scope>NUCLEOTIDE SEQUENCE [LARGE SCALE GENOMIC DNA]</scope>
    <source>
        <strain evidence="4 5">AK1</strain>
    </source>
</reference>
<dbReference type="PATRIC" id="fig|1297581.3.peg.2003"/>
<comment type="caution">
    <text evidence="4">The sequence shown here is derived from an EMBL/GenBank/DDBJ whole genome shotgun (WGS) entry which is preliminary data.</text>
</comment>
<dbReference type="InterPro" id="IPR013105">
    <property type="entry name" value="TPR_2"/>
</dbReference>
<dbReference type="RefSeq" id="WP_003397899.1">
    <property type="nucleotide sequence ID" value="NZ_APCD01000015.1"/>
</dbReference>
<evidence type="ECO:0000313" key="4">
    <source>
        <dbReference type="EMBL" id="EMT45474.1"/>
    </source>
</evidence>
<feature type="repeat" description="TPR" evidence="3">
    <location>
        <begin position="106"/>
        <end position="139"/>
    </location>
</feature>
<dbReference type="Pfam" id="PF07719">
    <property type="entry name" value="TPR_2"/>
    <property type="match status" value="1"/>
</dbReference>
<dbReference type="Proteomes" id="UP000012085">
    <property type="component" value="Unassembled WGS sequence"/>
</dbReference>
<protein>
    <submittedName>
        <fullName evidence="4">Uncharacterized protein</fullName>
    </submittedName>
</protein>
<dbReference type="SUPFAM" id="SSF48452">
    <property type="entry name" value="TPR-like"/>
    <property type="match status" value="1"/>
</dbReference>
<dbReference type="AlphaFoldDB" id="M8DXJ1"/>
<dbReference type="InterPro" id="IPR019734">
    <property type="entry name" value="TPR_rpt"/>
</dbReference>
<proteinExistence type="predicted"/>
<dbReference type="Gene3D" id="1.25.40.10">
    <property type="entry name" value="Tetratricopeptide repeat domain"/>
    <property type="match status" value="1"/>
</dbReference>
<sequence length="357" mass="42400">MRRLSEMSLDELYDVEEKLLQELDSGEEKDWIYSEIVRVYEQIYHKLTRLPVKERRERNAEIEYVTKQLVKYFITYGTYLKTQLEKDDVTAKKSFKKALKYDPMNPIAHYRLGFLAYKEQWYAEALHYFEKALQYQNGYLNKRFCLNEQQMYYAQLYLVNSALFVAEKTYQSLEKLPGHINKEKVPFAELSSLYDMLQRNETILKNQAFIKVTPSGRTYCSKEECERIMMAPPANTVILYFSDRANVAAFNENETALAIDPAEMFCYFLLKTNQKQPARKNDLKVFFESKERKTEEVPRNTFIQKVNRLRNKLNSIGVPPIIESCQFKGETAYFYNGSVDYLIMYRSDYTFMFDDTL</sequence>
<evidence type="ECO:0000256" key="2">
    <source>
        <dbReference type="ARBA" id="ARBA00022803"/>
    </source>
</evidence>
<keyword evidence="1" id="KW-0677">Repeat</keyword>
<evidence type="ECO:0000256" key="1">
    <source>
        <dbReference type="ARBA" id="ARBA00022737"/>
    </source>
</evidence>
<dbReference type="EMBL" id="APCD01000015">
    <property type="protein sequence ID" value="EMT45474.1"/>
    <property type="molecule type" value="Genomic_DNA"/>
</dbReference>
<evidence type="ECO:0000313" key="5">
    <source>
        <dbReference type="Proteomes" id="UP000012085"/>
    </source>
</evidence>
<name>M8DXJ1_9BACL</name>
<keyword evidence="2 3" id="KW-0802">TPR repeat</keyword>
<dbReference type="PROSITE" id="PS50005">
    <property type="entry name" value="TPR"/>
    <property type="match status" value="1"/>
</dbReference>
<reference evidence="4 5" key="2">
    <citation type="journal article" date="2015" name="Genome Announc.">
        <title>Genome Sequence of Anoxybacillus flavithermus Strain AK1, a Thermophile Isolated from a Hot Spring in Saudi Arabia.</title>
        <authorList>
            <person name="Khalil A."/>
            <person name="Sivakumar N."/>
            <person name="Qarawi S."/>
        </authorList>
    </citation>
    <scope>NUCLEOTIDE SEQUENCE [LARGE SCALE GENOMIC DNA]</scope>
    <source>
        <strain evidence="4 5">AK1</strain>
    </source>
</reference>
<accession>M8DXJ1</accession>
<dbReference type="InterPro" id="IPR011990">
    <property type="entry name" value="TPR-like_helical_dom_sf"/>
</dbReference>
<evidence type="ECO:0000256" key="3">
    <source>
        <dbReference type="PROSITE-ProRule" id="PRU00339"/>
    </source>
</evidence>